<dbReference type="Proteomes" id="UP000887576">
    <property type="component" value="Unplaced"/>
</dbReference>
<protein>
    <submittedName>
        <fullName evidence="2">Uncharacterized protein</fullName>
    </submittedName>
</protein>
<evidence type="ECO:0000313" key="1">
    <source>
        <dbReference type="Proteomes" id="UP000887576"/>
    </source>
</evidence>
<name>A0AC34RH99_9BILA</name>
<evidence type="ECO:0000313" key="2">
    <source>
        <dbReference type="WBParaSite" id="JU765_v2.g687.t1"/>
    </source>
</evidence>
<sequence length="255" mass="29845">MNVFFFKPEEYERLYNCNLYDIEQVPLSERQHIGIGISFFVLFAIFLAAYIPSLWIMKKKPFWNQPCYKLMFFMGITDICCLIIIGPITGYYSIYGYVFCSSPKTQYIAGALSFFFWVATCDMGIMLAVNRCLEMYNQIWAAFIFDKWKCYFLVFIAIFDEFAITFWSKPVVFSSIYVTWAFNPHVGYLDVGSTYYNIWHSAHNMSVVGILSTLYLIFLLLLRRKTHYTTQSWKSQKEAYIQVFLVCFTTGTAAG</sequence>
<reference evidence="2" key="1">
    <citation type="submission" date="2022-11" db="UniProtKB">
        <authorList>
            <consortium name="WormBaseParasite"/>
        </authorList>
    </citation>
    <scope>IDENTIFICATION</scope>
</reference>
<dbReference type="WBParaSite" id="JU765_v2.g687.t1">
    <property type="protein sequence ID" value="JU765_v2.g687.t1"/>
    <property type="gene ID" value="JU765_v2.g687"/>
</dbReference>
<proteinExistence type="predicted"/>
<organism evidence="1 2">
    <name type="scientific">Panagrolaimus sp. JU765</name>
    <dbReference type="NCBI Taxonomy" id="591449"/>
    <lineage>
        <taxon>Eukaryota</taxon>
        <taxon>Metazoa</taxon>
        <taxon>Ecdysozoa</taxon>
        <taxon>Nematoda</taxon>
        <taxon>Chromadorea</taxon>
        <taxon>Rhabditida</taxon>
        <taxon>Tylenchina</taxon>
        <taxon>Panagrolaimomorpha</taxon>
        <taxon>Panagrolaimoidea</taxon>
        <taxon>Panagrolaimidae</taxon>
        <taxon>Panagrolaimus</taxon>
    </lineage>
</organism>
<accession>A0AC34RH99</accession>